<keyword evidence="14" id="KW-0732">Signal</keyword>
<dbReference type="SUPFAM" id="SSF63380">
    <property type="entry name" value="Riboflavin synthase domain-like"/>
    <property type="match status" value="1"/>
</dbReference>
<keyword evidence="4" id="KW-0813">Transport</keyword>
<keyword evidence="7" id="KW-0249">Electron transport</keyword>
<evidence type="ECO:0000259" key="15">
    <source>
        <dbReference type="PROSITE" id="PS51384"/>
    </source>
</evidence>
<evidence type="ECO:0000256" key="7">
    <source>
        <dbReference type="ARBA" id="ARBA00022982"/>
    </source>
</evidence>
<dbReference type="GO" id="GO:0006826">
    <property type="term" value="P:iron ion transport"/>
    <property type="evidence" value="ECO:0007669"/>
    <property type="project" value="TreeGrafter"/>
</dbReference>
<dbReference type="Pfam" id="PF08030">
    <property type="entry name" value="NAD_binding_6"/>
    <property type="match status" value="1"/>
</dbReference>
<accession>A0A8H3Z6L5</accession>
<comment type="subcellular location">
    <subcellularLocation>
        <location evidence="1">Cell membrane</location>
        <topology evidence="1">Multi-pass membrane protein</topology>
    </subcellularLocation>
</comment>
<dbReference type="GO" id="GO:0006879">
    <property type="term" value="P:intracellular iron ion homeostasis"/>
    <property type="evidence" value="ECO:0007669"/>
    <property type="project" value="TreeGrafter"/>
</dbReference>
<evidence type="ECO:0000256" key="10">
    <source>
        <dbReference type="ARBA" id="ARBA00023065"/>
    </source>
</evidence>
<dbReference type="Gene3D" id="3.40.50.80">
    <property type="entry name" value="Nucleotide-binding domain of ferredoxin-NADP reductase (FNR) module"/>
    <property type="match status" value="1"/>
</dbReference>
<dbReference type="PANTHER" id="PTHR32361">
    <property type="entry name" value="FERRIC/CUPRIC REDUCTASE TRANSMEMBRANE COMPONENT"/>
    <property type="match status" value="1"/>
</dbReference>
<proteinExistence type="inferred from homology"/>
<keyword evidence="10" id="KW-0406">Ion transport</keyword>
<evidence type="ECO:0000256" key="13">
    <source>
        <dbReference type="SAM" id="Phobius"/>
    </source>
</evidence>
<evidence type="ECO:0000256" key="6">
    <source>
        <dbReference type="ARBA" id="ARBA00022692"/>
    </source>
</evidence>
<evidence type="ECO:0000256" key="9">
    <source>
        <dbReference type="ARBA" id="ARBA00023002"/>
    </source>
</evidence>
<comment type="caution">
    <text evidence="16">The sequence shown here is derived from an EMBL/GenBank/DDBJ whole genome shotgun (WGS) entry which is preliminary data.</text>
</comment>
<dbReference type="Proteomes" id="UP000447873">
    <property type="component" value="Unassembled WGS sequence"/>
</dbReference>
<keyword evidence="11 13" id="KW-0472">Membrane</keyword>
<evidence type="ECO:0000256" key="11">
    <source>
        <dbReference type="ARBA" id="ARBA00023136"/>
    </source>
</evidence>
<dbReference type="CDD" id="cd06186">
    <property type="entry name" value="NOX_Duox_like_FAD_NADP"/>
    <property type="match status" value="1"/>
</dbReference>
<evidence type="ECO:0000256" key="2">
    <source>
        <dbReference type="ARBA" id="ARBA00006278"/>
    </source>
</evidence>
<organism evidence="16 17">
    <name type="scientific">Venturia inaequalis</name>
    <name type="common">Apple scab fungus</name>
    <dbReference type="NCBI Taxonomy" id="5025"/>
    <lineage>
        <taxon>Eukaryota</taxon>
        <taxon>Fungi</taxon>
        <taxon>Dikarya</taxon>
        <taxon>Ascomycota</taxon>
        <taxon>Pezizomycotina</taxon>
        <taxon>Dothideomycetes</taxon>
        <taxon>Pleosporomycetidae</taxon>
        <taxon>Venturiales</taxon>
        <taxon>Venturiaceae</taxon>
        <taxon>Venturia</taxon>
    </lineage>
</organism>
<evidence type="ECO:0000313" key="16">
    <source>
        <dbReference type="EMBL" id="KAE9988000.1"/>
    </source>
</evidence>
<evidence type="ECO:0000256" key="1">
    <source>
        <dbReference type="ARBA" id="ARBA00004651"/>
    </source>
</evidence>
<dbReference type="SUPFAM" id="SSF52343">
    <property type="entry name" value="Ferredoxin reductase-like, C-terminal NADP-linked domain"/>
    <property type="match status" value="1"/>
</dbReference>
<keyword evidence="8 13" id="KW-1133">Transmembrane helix</keyword>
<dbReference type="GO" id="GO:0052851">
    <property type="term" value="F:ferric-chelate reductase (NADPH) activity"/>
    <property type="evidence" value="ECO:0007669"/>
    <property type="project" value="UniProtKB-EC"/>
</dbReference>
<evidence type="ECO:0000313" key="17">
    <source>
        <dbReference type="Proteomes" id="UP000447873"/>
    </source>
</evidence>
<keyword evidence="5" id="KW-1003">Cell membrane</keyword>
<gene>
    <name evidence="16" type="ORF">EG328_000944</name>
</gene>
<keyword evidence="9" id="KW-0560">Oxidoreductase</keyword>
<dbReference type="InterPro" id="IPR013112">
    <property type="entry name" value="FAD-bd_8"/>
</dbReference>
<evidence type="ECO:0000256" key="4">
    <source>
        <dbReference type="ARBA" id="ARBA00022448"/>
    </source>
</evidence>
<dbReference type="AlphaFoldDB" id="A0A8H3Z6L5"/>
<dbReference type="Pfam" id="PF08022">
    <property type="entry name" value="FAD_binding_8"/>
    <property type="match status" value="1"/>
</dbReference>
<dbReference type="InterPro" id="IPR013130">
    <property type="entry name" value="Fe3_Rdtase_TM_dom"/>
</dbReference>
<feature type="transmembrane region" description="Helical" evidence="13">
    <location>
        <begin position="57"/>
        <end position="77"/>
    </location>
</feature>
<dbReference type="InterPro" id="IPR039261">
    <property type="entry name" value="FNR_nucleotide-bd"/>
</dbReference>
<dbReference type="PROSITE" id="PS51384">
    <property type="entry name" value="FAD_FR"/>
    <property type="match status" value="1"/>
</dbReference>
<feature type="domain" description="FAD-binding FR-type" evidence="15">
    <location>
        <begin position="314"/>
        <end position="462"/>
    </location>
</feature>
<name>A0A8H3Z6L5_VENIN</name>
<feature type="transmembrane region" description="Helical" evidence="13">
    <location>
        <begin position="249"/>
        <end position="268"/>
    </location>
</feature>
<dbReference type="EMBL" id="WNWS01000012">
    <property type="protein sequence ID" value="KAE9988000.1"/>
    <property type="molecule type" value="Genomic_DNA"/>
</dbReference>
<evidence type="ECO:0000256" key="5">
    <source>
        <dbReference type="ARBA" id="ARBA00022475"/>
    </source>
</evidence>
<dbReference type="InterPro" id="IPR013121">
    <property type="entry name" value="Fe_red_NAD-bd_6"/>
</dbReference>
<feature type="transmembrane region" description="Helical" evidence="13">
    <location>
        <begin position="140"/>
        <end position="158"/>
    </location>
</feature>
<feature type="signal peptide" evidence="14">
    <location>
        <begin position="1"/>
        <end position="21"/>
    </location>
</feature>
<dbReference type="EC" id="1.16.1.9" evidence="3"/>
<feature type="chain" id="PRO_5034739055" description="ferric-chelate reductase (NADPH)" evidence="14">
    <location>
        <begin position="22"/>
        <end position="614"/>
    </location>
</feature>
<dbReference type="InterPro" id="IPR051410">
    <property type="entry name" value="Ferric/Cupric_Reductase"/>
</dbReference>
<evidence type="ECO:0000256" key="14">
    <source>
        <dbReference type="SAM" id="SignalP"/>
    </source>
</evidence>
<dbReference type="InterPro" id="IPR017927">
    <property type="entry name" value="FAD-bd_FR_type"/>
</dbReference>
<evidence type="ECO:0000256" key="3">
    <source>
        <dbReference type="ARBA" id="ARBA00012668"/>
    </source>
</evidence>
<dbReference type="SFLD" id="SFLDS00052">
    <property type="entry name" value="Ferric_Reductase_Domain"/>
    <property type="match status" value="1"/>
</dbReference>
<dbReference type="GO" id="GO:0005886">
    <property type="term" value="C:plasma membrane"/>
    <property type="evidence" value="ECO:0007669"/>
    <property type="project" value="UniProtKB-SubCell"/>
</dbReference>
<dbReference type="InterPro" id="IPR017938">
    <property type="entry name" value="Riboflavin_synthase-like_b-brl"/>
</dbReference>
<feature type="transmembrane region" description="Helical" evidence="13">
    <location>
        <begin position="170"/>
        <end position="189"/>
    </location>
</feature>
<dbReference type="GO" id="GO:0015677">
    <property type="term" value="P:copper ion import"/>
    <property type="evidence" value="ECO:0007669"/>
    <property type="project" value="TreeGrafter"/>
</dbReference>
<dbReference type="PANTHER" id="PTHR32361:SF24">
    <property type="entry name" value="REDUCTASE, PUTATIVE (AFU_ORTHOLOGUE AFUA_3G10820)-RELATED"/>
    <property type="match status" value="1"/>
</dbReference>
<evidence type="ECO:0000256" key="12">
    <source>
        <dbReference type="ARBA" id="ARBA00048483"/>
    </source>
</evidence>
<protein>
    <recommendedName>
        <fullName evidence="3">ferric-chelate reductase (NADPH)</fullName>
        <ecNumber evidence="3">1.16.1.9</ecNumber>
    </recommendedName>
</protein>
<dbReference type="SFLD" id="SFLDG01168">
    <property type="entry name" value="Ferric_reductase_subgroup_(FRE"/>
    <property type="match status" value="1"/>
</dbReference>
<comment type="similarity">
    <text evidence="2">Belongs to the ferric reductase (FRE) family.</text>
</comment>
<reference evidence="16 17" key="1">
    <citation type="submission" date="2018-12" db="EMBL/GenBank/DDBJ databases">
        <title>Venturia inaequalis Genome Resource.</title>
        <authorList>
            <person name="Lichtner F.J."/>
        </authorList>
    </citation>
    <scope>NUCLEOTIDE SEQUENCE [LARGE SCALE GENOMIC DNA]</scope>
    <source>
        <strain evidence="16 17">120213</strain>
    </source>
</reference>
<evidence type="ECO:0000256" key="8">
    <source>
        <dbReference type="ARBA" id="ARBA00022989"/>
    </source>
</evidence>
<comment type="catalytic activity">
    <reaction evidence="12">
        <text>2 a Fe(II)-siderophore + NADP(+) + H(+) = 2 a Fe(III)-siderophore + NADPH</text>
        <dbReference type="Rhea" id="RHEA:28795"/>
        <dbReference type="Rhea" id="RHEA-COMP:11342"/>
        <dbReference type="Rhea" id="RHEA-COMP:11344"/>
        <dbReference type="ChEBI" id="CHEBI:15378"/>
        <dbReference type="ChEBI" id="CHEBI:29033"/>
        <dbReference type="ChEBI" id="CHEBI:29034"/>
        <dbReference type="ChEBI" id="CHEBI:57783"/>
        <dbReference type="ChEBI" id="CHEBI:58349"/>
        <dbReference type="EC" id="1.16.1.9"/>
    </reaction>
</comment>
<sequence length="614" mass="68237">MATRHLLRLAVIAFAASVVTANAPAAPAAPAGAATAAAKKKKKSEDEIDWELVRGLLWSWLVMIGCLFAYTTSLYFVRYVRTVSCLNNDSQRFFARPTYWFGNMKRHLLDAPLFRARHHREFKLSSALNMGTLPSRLQTIALLAYVVVSVTITCWAIAWDKPKAKILSQLTQRTGYLAIVNMVPLFILAGRNNPLIQLTGITFDTYNLIHRWLGRIVITEAVIHGTCWVVNKVNKSGWKAVGITEQKSMFILSGTIAASAFVGILFQSPSVVRHAFYETFLHTHQALAALALGAVWVHLAEFPTEKMIIKGVLAIWVIERCLRIVRICYRNVGNGGTRADVEVLPGDAVRVTMKLARPWRFAPGQHAYIYMPSIGYWMSHPFSVAWSDEAGSKQTIVDEKGLDMGSVESQDVLTVKETTISFIIRARTGFTAKLFQKADRSPNGRFSTTAFAEGPYGSQQLHSFGTVLLFAAGVGITHQVPHVRELVTGYGNGTVAARKVVLVWIIQSPEHLEWIRPWMTEILGLPRRREVLKILLFVTRPKSTKEIHSPSSSVQMFPGKPNIQALIDQEIDQSIGAVGVTVCGIGGLADEVRKGCRNWMGSVNIEFVEESFSW</sequence>
<keyword evidence="6 13" id="KW-0812">Transmembrane</keyword>
<dbReference type="Pfam" id="PF01794">
    <property type="entry name" value="Ferric_reduct"/>
    <property type="match status" value="1"/>
</dbReference>